<dbReference type="PANTHER" id="PTHR31793">
    <property type="entry name" value="4-HYDROXYBENZOYL-COA THIOESTERASE FAMILY MEMBER"/>
    <property type="match status" value="1"/>
</dbReference>
<dbReference type="CDD" id="cd00586">
    <property type="entry name" value="4HBT"/>
    <property type="match status" value="1"/>
</dbReference>
<accession>A0A0B6F1C5</accession>
<organism evidence="1 2">
    <name type="scientific">Corynebacterium singulare</name>
    <dbReference type="NCBI Taxonomy" id="161899"/>
    <lineage>
        <taxon>Bacteria</taxon>
        <taxon>Bacillati</taxon>
        <taxon>Actinomycetota</taxon>
        <taxon>Actinomycetes</taxon>
        <taxon>Mycobacteriales</taxon>
        <taxon>Corynebacteriaceae</taxon>
        <taxon>Corynebacterium</taxon>
    </lineage>
</organism>
<protein>
    <submittedName>
        <fullName evidence="1">Putative thioesterase</fullName>
        <ecNumber evidence="1">3.1.2.-</ecNumber>
    </submittedName>
</protein>
<dbReference type="EMBL" id="CP010827">
    <property type="protein sequence ID" value="AJI78250.1"/>
    <property type="molecule type" value="Genomic_DNA"/>
</dbReference>
<dbReference type="HOGENOM" id="CLU_101141_2_2_11"/>
<name>A0A0B6F1C5_9CORY</name>
<keyword evidence="1" id="KW-0378">Hydrolase</keyword>
<dbReference type="Gene3D" id="3.10.129.10">
    <property type="entry name" value="Hotdog Thioesterase"/>
    <property type="match status" value="1"/>
</dbReference>
<sequence>MRAPDNAIPVTIALRWSDQDANAHVNNATMVTLIEEARVRAATDLTGPFSTDTYAHVVRSLEVVYDAELTYTDSIEARVWVSRIGNTSYQVSHELIQDGTACVFATATLVLIDVSQRRPIPLPEDLKERMRAHYSE</sequence>
<dbReference type="KEGG" id="csx:CSING_03515"/>
<dbReference type="Pfam" id="PF13279">
    <property type="entry name" value="4HBT_2"/>
    <property type="match status" value="1"/>
</dbReference>
<dbReference type="PANTHER" id="PTHR31793:SF24">
    <property type="entry name" value="LONG-CHAIN ACYL-COA THIOESTERASE FADM"/>
    <property type="match status" value="1"/>
</dbReference>
<evidence type="ECO:0000313" key="1">
    <source>
        <dbReference type="EMBL" id="AJI78250.1"/>
    </source>
</evidence>
<dbReference type="AlphaFoldDB" id="A0A0B6F1C5"/>
<dbReference type="EC" id="3.1.2.-" evidence="1"/>
<dbReference type="OrthoDB" id="9799036at2"/>
<dbReference type="RefSeq" id="WP_042529705.1">
    <property type="nucleotide sequence ID" value="NZ_CP010827.1"/>
</dbReference>
<gene>
    <name evidence="1" type="ORF">CSING_03515</name>
</gene>
<reference evidence="1 2" key="1">
    <citation type="journal article" date="2015" name="Genome Announc.">
        <title>Complete Genome Sequence and Annotation of Corynebacterium singulare DSM 44357, Isolated from a Human Semen Specimen.</title>
        <authorList>
            <person name="Merten M."/>
            <person name="Brinkrolf K."/>
            <person name="Albersmeier A."/>
            <person name="Kutter Y."/>
            <person name="Ruckert C."/>
            <person name="Tauch A."/>
        </authorList>
    </citation>
    <scope>NUCLEOTIDE SEQUENCE [LARGE SCALE GENOMIC DNA]</scope>
    <source>
        <strain evidence="1">IBS B52218</strain>
    </source>
</reference>
<dbReference type="InterPro" id="IPR050563">
    <property type="entry name" value="4-hydroxybenzoyl-CoA_TE"/>
</dbReference>
<dbReference type="GO" id="GO:0047617">
    <property type="term" value="F:fatty acyl-CoA hydrolase activity"/>
    <property type="evidence" value="ECO:0007669"/>
    <property type="project" value="TreeGrafter"/>
</dbReference>
<dbReference type="Proteomes" id="UP000031890">
    <property type="component" value="Chromosome"/>
</dbReference>
<dbReference type="InterPro" id="IPR029069">
    <property type="entry name" value="HotDog_dom_sf"/>
</dbReference>
<dbReference type="STRING" id="161899.CSING_03515"/>
<evidence type="ECO:0000313" key="2">
    <source>
        <dbReference type="Proteomes" id="UP000031890"/>
    </source>
</evidence>
<proteinExistence type="predicted"/>
<dbReference type="SUPFAM" id="SSF54637">
    <property type="entry name" value="Thioesterase/thiol ester dehydrase-isomerase"/>
    <property type="match status" value="1"/>
</dbReference>